<dbReference type="GO" id="GO:0008360">
    <property type="term" value="P:regulation of cell shape"/>
    <property type="evidence" value="ECO:0007669"/>
    <property type="project" value="UniProtKB-KW"/>
</dbReference>
<name>A0A066WUZ7_9FLAO</name>
<dbReference type="PATRIC" id="fig|1492738.3.peg.2023"/>
<evidence type="ECO:0000256" key="3">
    <source>
        <dbReference type="ARBA" id="ARBA00022960"/>
    </source>
</evidence>
<dbReference type="InterPro" id="IPR042175">
    <property type="entry name" value="Cell/Rod_MreC_2"/>
</dbReference>
<comment type="caution">
    <text evidence="6">The sequence shown here is derived from an EMBL/GenBank/DDBJ whole genome shotgun (WGS) entry which is preliminary data.</text>
</comment>
<feature type="domain" description="Rod shape-determining protein MreC beta-barrel core" evidence="5">
    <location>
        <begin position="109"/>
        <end position="257"/>
    </location>
</feature>
<dbReference type="eggNOG" id="COG1792">
    <property type="taxonomic scope" value="Bacteria"/>
</dbReference>
<accession>A0A066WUZ7</accession>
<gene>
    <name evidence="6" type="ORF">FEM21_20350</name>
</gene>
<dbReference type="InterPro" id="IPR007221">
    <property type="entry name" value="MreC"/>
</dbReference>
<dbReference type="PANTHER" id="PTHR34138:SF1">
    <property type="entry name" value="CELL SHAPE-DETERMINING PROTEIN MREC"/>
    <property type="match status" value="1"/>
</dbReference>
<comment type="similarity">
    <text evidence="1">Belongs to the MreC family.</text>
</comment>
<organism evidence="6 7">
    <name type="scientific">Flavobacterium seoulense</name>
    <dbReference type="NCBI Taxonomy" id="1492738"/>
    <lineage>
        <taxon>Bacteria</taxon>
        <taxon>Pseudomonadati</taxon>
        <taxon>Bacteroidota</taxon>
        <taxon>Flavobacteriia</taxon>
        <taxon>Flavobacteriales</taxon>
        <taxon>Flavobacteriaceae</taxon>
        <taxon>Flavobacterium</taxon>
    </lineage>
</organism>
<protein>
    <recommendedName>
        <fullName evidence="2">Cell shape-determining protein MreC</fullName>
    </recommendedName>
    <alternativeName>
        <fullName evidence="4">Cell shape protein MreC</fullName>
    </alternativeName>
</protein>
<dbReference type="Proteomes" id="UP000027064">
    <property type="component" value="Unassembled WGS sequence"/>
</dbReference>
<dbReference type="OrthoDB" id="9811827at2"/>
<evidence type="ECO:0000256" key="2">
    <source>
        <dbReference type="ARBA" id="ARBA00013855"/>
    </source>
</evidence>
<proteinExistence type="inferred from homology"/>
<dbReference type="Pfam" id="PF04085">
    <property type="entry name" value="MreC"/>
    <property type="match status" value="1"/>
</dbReference>
<dbReference type="Gene3D" id="2.40.10.350">
    <property type="entry name" value="Rod shape-determining protein MreC, domain 2"/>
    <property type="match status" value="1"/>
</dbReference>
<evidence type="ECO:0000256" key="1">
    <source>
        <dbReference type="ARBA" id="ARBA00009369"/>
    </source>
</evidence>
<dbReference type="EMBL" id="JNCA01000018">
    <property type="protein sequence ID" value="KDN54784.1"/>
    <property type="molecule type" value="Genomic_DNA"/>
</dbReference>
<dbReference type="NCBIfam" id="NF010532">
    <property type="entry name" value="PRK13922.9-3"/>
    <property type="match status" value="1"/>
</dbReference>
<dbReference type="Gene3D" id="2.40.10.340">
    <property type="entry name" value="Rod shape-determining protein MreC, domain 1"/>
    <property type="match status" value="1"/>
</dbReference>
<keyword evidence="3" id="KW-0133">Cell shape</keyword>
<evidence type="ECO:0000313" key="7">
    <source>
        <dbReference type="Proteomes" id="UP000027064"/>
    </source>
</evidence>
<dbReference type="RefSeq" id="WP_035660095.1">
    <property type="nucleotide sequence ID" value="NZ_JNCA01000018.1"/>
</dbReference>
<dbReference type="AlphaFoldDB" id="A0A066WUZ7"/>
<reference evidence="6 7" key="1">
    <citation type="submission" date="2014-05" db="EMBL/GenBank/DDBJ databases">
        <title>Genome Sequence of Flavobacterium sp. EM1321.</title>
        <authorList>
            <person name="Shin S.-K."/>
            <person name="Yi H."/>
        </authorList>
    </citation>
    <scope>NUCLEOTIDE SEQUENCE [LARGE SCALE GENOMIC DNA]</scope>
    <source>
        <strain evidence="6 7">EM1321</strain>
    </source>
</reference>
<evidence type="ECO:0000259" key="5">
    <source>
        <dbReference type="Pfam" id="PF04085"/>
    </source>
</evidence>
<dbReference type="GO" id="GO:0005886">
    <property type="term" value="C:plasma membrane"/>
    <property type="evidence" value="ECO:0007669"/>
    <property type="project" value="TreeGrafter"/>
</dbReference>
<dbReference type="InterPro" id="IPR042177">
    <property type="entry name" value="Cell/Rod_1"/>
</dbReference>
<dbReference type="PANTHER" id="PTHR34138">
    <property type="entry name" value="CELL SHAPE-DETERMINING PROTEIN MREC"/>
    <property type="match status" value="1"/>
</dbReference>
<evidence type="ECO:0000313" key="6">
    <source>
        <dbReference type="EMBL" id="KDN54784.1"/>
    </source>
</evidence>
<dbReference type="STRING" id="1492738.FEM21_20350"/>
<dbReference type="InterPro" id="IPR055342">
    <property type="entry name" value="MreC_beta-barrel_core"/>
</dbReference>
<sequence length="275" mass="30728">MQQIFNFLFKNSNRLLFLLLLSVSLLLTIQSHSYHKSRIISSANFLTGGVYEKINNITEYLNLKTENDALALENARLKSLLFNAKDTTAIKKPENLKGVYPEDIIVSKVIHNNYNTLENFLTLNSGSNDGVKTDMGVINSLGIVGIVDKTSANYSTVVSILNTKSQINAKIKKSNHFGSLTWNGKSTGFVQLIDVPRLASVRKGDTIVTGGQSVIFPENINIGTIDKIYIDNVTNYYTLNIKLFNDMTNLGHVYIIKSKDRDEVNNLEKTSKKDE</sequence>
<keyword evidence="7" id="KW-1185">Reference proteome</keyword>
<evidence type="ECO:0000256" key="4">
    <source>
        <dbReference type="ARBA" id="ARBA00032089"/>
    </source>
</evidence>